<organism evidence="1 2">
    <name type="scientific">Candidatus Woesebacteria bacterium GW2011_GWB1_43_14</name>
    <dbReference type="NCBI Taxonomy" id="1618578"/>
    <lineage>
        <taxon>Bacteria</taxon>
        <taxon>Candidatus Woeseibacteriota</taxon>
    </lineage>
</organism>
<proteinExistence type="predicted"/>
<gene>
    <name evidence="1" type="ORF">UV74_C0013G0442</name>
</gene>
<dbReference type="Proteomes" id="UP000034090">
    <property type="component" value="Unassembled WGS sequence"/>
</dbReference>
<sequence length="258" mass="30219">MSPGLLRPNEYQWRDFEHQMLRDHAINCDRCFTKGIYNTLRANGPSGIEGAVMGAALEWDYTKKDHKYFEKLVGVRSARIAREMWSGEKAQQSEWELSTAHEKALISNNPLIETQPKNKTNFDRHCCVHIQLPNTTLYFHFYPPYFIFDPPTLIKYVPKIWEQDTVAKVQTFLVTGAAKAISRSNGNNYFEVNWETLLRPAGRARSFIRYLDREKNSPEFSYLEISTREEDLPEIENWLLNFDDKQVTRTHQPRLKGL</sequence>
<evidence type="ECO:0000313" key="2">
    <source>
        <dbReference type="Proteomes" id="UP000034090"/>
    </source>
</evidence>
<evidence type="ECO:0000313" key="1">
    <source>
        <dbReference type="EMBL" id="KKS97320.1"/>
    </source>
</evidence>
<dbReference type="STRING" id="1618578.UV74_C0013G0442"/>
<protein>
    <submittedName>
        <fullName evidence="1">Uncharacterized protein</fullName>
    </submittedName>
</protein>
<name>A0A0G1DHH8_9BACT</name>
<dbReference type="EMBL" id="LCFQ01000013">
    <property type="protein sequence ID" value="KKS97320.1"/>
    <property type="molecule type" value="Genomic_DNA"/>
</dbReference>
<comment type="caution">
    <text evidence="1">The sequence shown here is derived from an EMBL/GenBank/DDBJ whole genome shotgun (WGS) entry which is preliminary data.</text>
</comment>
<reference evidence="1 2" key="1">
    <citation type="journal article" date="2015" name="Nature">
        <title>rRNA introns, odd ribosomes, and small enigmatic genomes across a large radiation of phyla.</title>
        <authorList>
            <person name="Brown C.T."/>
            <person name="Hug L.A."/>
            <person name="Thomas B.C."/>
            <person name="Sharon I."/>
            <person name="Castelle C.J."/>
            <person name="Singh A."/>
            <person name="Wilkins M.J."/>
            <person name="Williams K.H."/>
            <person name="Banfield J.F."/>
        </authorList>
    </citation>
    <scope>NUCLEOTIDE SEQUENCE [LARGE SCALE GENOMIC DNA]</scope>
</reference>
<accession>A0A0G1DHH8</accession>
<dbReference type="AlphaFoldDB" id="A0A0G1DHH8"/>